<organism evidence="3 4">
    <name type="scientific">Methylocaldum marinum</name>
    <dbReference type="NCBI Taxonomy" id="1432792"/>
    <lineage>
        <taxon>Bacteria</taxon>
        <taxon>Pseudomonadati</taxon>
        <taxon>Pseudomonadota</taxon>
        <taxon>Gammaproteobacteria</taxon>
        <taxon>Methylococcales</taxon>
        <taxon>Methylococcaceae</taxon>
        <taxon>Methylocaldum</taxon>
    </lineage>
</organism>
<accession>A0A250KMS6</accession>
<dbReference type="EMBL" id="AP017928">
    <property type="protein sequence ID" value="BBA32867.1"/>
    <property type="molecule type" value="Genomic_DNA"/>
</dbReference>
<evidence type="ECO:0000256" key="1">
    <source>
        <dbReference type="SAM" id="MobiDB-lite"/>
    </source>
</evidence>
<dbReference type="GO" id="GO:0003677">
    <property type="term" value="F:DNA binding"/>
    <property type="evidence" value="ECO:0007669"/>
    <property type="project" value="InterPro"/>
</dbReference>
<dbReference type="InterPro" id="IPR002559">
    <property type="entry name" value="Transposase_11"/>
</dbReference>
<feature type="region of interest" description="Disordered" evidence="1">
    <location>
        <begin position="349"/>
        <end position="369"/>
    </location>
</feature>
<evidence type="ECO:0000259" key="2">
    <source>
        <dbReference type="Pfam" id="PF01609"/>
    </source>
</evidence>
<dbReference type="Gene3D" id="3.90.350.10">
    <property type="entry name" value="Transposase Inhibitor Protein From Tn5, Chain A, domain 1"/>
    <property type="match status" value="1"/>
</dbReference>
<proteinExistence type="predicted"/>
<dbReference type="Pfam" id="PF01609">
    <property type="entry name" value="DDE_Tnp_1"/>
    <property type="match status" value="1"/>
</dbReference>
<evidence type="ECO:0000313" key="4">
    <source>
        <dbReference type="Proteomes" id="UP000266313"/>
    </source>
</evidence>
<dbReference type="InterPro" id="IPR047952">
    <property type="entry name" value="Transpos_IS4"/>
</dbReference>
<protein>
    <recommendedName>
        <fullName evidence="2">Transposase IS4-like domain-containing protein</fullName>
    </recommendedName>
</protein>
<feature type="domain" description="Transposase IS4-like" evidence="2">
    <location>
        <begin position="56"/>
        <end position="285"/>
    </location>
</feature>
<dbReference type="GO" id="GO:0004803">
    <property type="term" value="F:transposase activity"/>
    <property type="evidence" value="ECO:0007669"/>
    <property type="project" value="InterPro"/>
</dbReference>
<dbReference type="Proteomes" id="UP000266313">
    <property type="component" value="Chromosome"/>
</dbReference>
<dbReference type="GO" id="GO:0006313">
    <property type="term" value="P:DNA transposition"/>
    <property type="evidence" value="ECO:0007669"/>
    <property type="project" value="InterPro"/>
</dbReference>
<sequence>MLDDLFATLQAPLPRTVTQSALSQARQKLKASVFEALNERLLGSLATLLPEPRWRGLRRVAADSTTLRLPAWPENQAEFGVQSDHPGQPYVLARALGLFATTSRLMLKAVLGRFDEAERALLAQRLPHLAGDDLLILDRGFPAVWLFTLLQQRGLPFLARMDGTPWSCVERFLLSGQTETVVTLKVSKAAQRQAQAAGMHLIDNAVTLRLIRVVLSTGTVEVLATSLLDAQTFPAADFKSLYHARWHIEEAFKVLKHRLNVEQFSGELPEPIRQDFHAKLFTANLAEALARSAYDTLPEDKAQRYDPNVTYVLNSLKTRLFCWLIQRVSPSQILTLIELYARTLELKRPDRKAPRPQSRIKPKPRRQYK</sequence>
<gene>
    <name evidence="3" type="ORF">sS8_0902</name>
</gene>
<dbReference type="NCBIfam" id="NF033592">
    <property type="entry name" value="transpos_IS4_1"/>
    <property type="match status" value="1"/>
</dbReference>
<evidence type="ECO:0000313" key="3">
    <source>
        <dbReference type="EMBL" id="BBA32867.1"/>
    </source>
</evidence>
<reference evidence="3 4" key="1">
    <citation type="submission" date="2016-12" db="EMBL/GenBank/DDBJ databases">
        <title>Genome sequencing of Methylocaldum marinum.</title>
        <authorList>
            <person name="Takeuchi M."/>
            <person name="Kamagata Y."/>
            <person name="Hiraoka S."/>
            <person name="Oshima K."/>
            <person name="Hattori M."/>
            <person name="Iwasaki W."/>
        </authorList>
    </citation>
    <scope>NUCLEOTIDE SEQUENCE [LARGE SCALE GENOMIC DNA]</scope>
    <source>
        <strain evidence="3 4">S8</strain>
    </source>
</reference>
<name>A0A250KMS6_9GAMM</name>
<feature type="compositionally biased region" description="Basic residues" evidence="1">
    <location>
        <begin position="358"/>
        <end position="369"/>
    </location>
</feature>
<dbReference type="KEGG" id="mmai:sS8_0902"/>
<dbReference type="PANTHER" id="PTHR37529:SF1">
    <property type="entry name" value="TRANSPOSASE INSG FOR INSERTION SEQUENCE ELEMENT IS4-RELATED"/>
    <property type="match status" value="1"/>
</dbReference>
<dbReference type="AlphaFoldDB" id="A0A250KMS6"/>
<keyword evidence="4" id="KW-1185">Reference proteome</keyword>
<dbReference type="InterPro" id="IPR012337">
    <property type="entry name" value="RNaseH-like_sf"/>
</dbReference>
<dbReference type="SUPFAM" id="SSF53098">
    <property type="entry name" value="Ribonuclease H-like"/>
    <property type="match status" value="1"/>
</dbReference>
<dbReference type="PANTHER" id="PTHR37529">
    <property type="entry name" value="TRANSPOSASE INSG FOR INSERTION SEQUENCE ELEMENT IS4-RELATED"/>
    <property type="match status" value="1"/>
</dbReference>